<comment type="caution">
    <text evidence="4">The sequence shown here is derived from an EMBL/GenBank/DDBJ whole genome shotgun (WGS) entry which is preliminary data.</text>
</comment>
<dbReference type="InterPro" id="IPR052173">
    <property type="entry name" value="Beta-lactam_resp_regulator"/>
</dbReference>
<evidence type="ECO:0000313" key="4">
    <source>
        <dbReference type="EMBL" id="MFD1166908.1"/>
    </source>
</evidence>
<dbReference type="InterPro" id="IPR012910">
    <property type="entry name" value="Plug_dom"/>
</dbReference>
<organism evidence="4 5">
    <name type="scientific">Sphingobacterium daejeonense</name>
    <dbReference type="NCBI Taxonomy" id="371142"/>
    <lineage>
        <taxon>Bacteria</taxon>
        <taxon>Pseudomonadati</taxon>
        <taxon>Bacteroidota</taxon>
        <taxon>Sphingobacteriia</taxon>
        <taxon>Sphingobacteriales</taxon>
        <taxon>Sphingobacteriaceae</taxon>
        <taxon>Sphingobacterium</taxon>
    </lineage>
</organism>
<dbReference type="CDD" id="cd07341">
    <property type="entry name" value="M56_BlaR1_MecR1_like"/>
    <property type="match status" value="1"/>
</dbReference>
<dbReference type="Gene3D" id="2.170.130.10">
    <property type="entry name" value="TonB-dependent receptor, plug domain"/>
    <property type="match status" value="1"/>
</dbReference>
<dbReference type="PANTHER" id="PTHR34978">
    <property type="entry name" value="POSSIBLE SENSOR-TRANSDUCER PROTEIN BLAR"/>
    <property type="match status" value="1"/>
</dbReference>
<keyword evidence="1" id="KW-0812">Transmembrane</keyword>
<evidence type="ECO:0000256" key="1">
    <source>
        <dbReference type="SAM" id="Phobius"/>
    </source>
</evidence>
<dbReference type="Pfam" id="PF05569">
    <property type="entry name" value="Peptidase_M56"/>
    <property type="match status" value="1"/>
</dbReference>
<sequence length="612" mass="70746">MESVLTYIIQVNLLLGLLFLGYHYLLKNLTFYRLNRIYFLVGSLYAFVYPFLNFKDWFSEKVSIPQGLVLEYIPFVIESDESKFSINDLVVYIASLGALYFLFKLIIQLFSLARIHWYSKPSQWREFLFRNVIFPITPFSFFNKVYLHKEQHQELELNDIFKHEYVHVRGHHSIDVLWFEIVLLICWYNPFVWLMRKSVRQNLEFLTDQQVLDKGVDRQAYQYSLLNVTKQGAQVGISNQFNFKTLKKRIMMMNKKRSSKLELSKYVFLLPILIITGITFSVNQAEAKIEIVVINMENTDLKQQIKEVFVQKQVDSTKPQQKKDEIIKVKIQNVKADSSDLDSIRTINIKEYADYVGAGVPSENGQRAPKSVNMVRLSSIDNLNQPLIILDGERMPEKFRLDALKPELIESFSVLNGKDAEKYGKGSENGVLVIDLKKESMDSKLKNLSEVGEVVVTGRKIEDKTRGKVVGITFKKDSLKEKSRLNPVVDIKAIPENAEYYIDDQKVSANDFKKVNPNKIESVVVRKDNETPLVKINTIKFVEENKTTDPQVFIPQKNELIVIDGKPSAMKEFKKLKKEEIESMSKIDNEGSRAIYGPKAKNGVVLITTKKK</sequence>
<dbReference type="EMBL" id="JBHTKY010000026">
    <property type="protein sequence ID" value="MFD1166908.1"/>
    <property type="molecule type" value="Genomic_DNA"/>
</dbReference>
<keyword evidence="1" id="KW-0472">Membrane</keyword>
<dbReference type="InterPro" id="IPR037066">
    <property type="entry name" value="Plug_dom_sf"/>
</dbReference>
<feature type="transmembrane region" description="Helical" evidence="1">
    <location>
        <begin position="37"/>
        <end position="54"/>
    </location>
</feature>
<evidence type="ECO:0000259" key="3">
    <source>
        <dbReference type="Pfam" id="PF07715"/>
    </source>
</evidence>
<keyword evidence="5" id="KW-1185">Reference proteome</keyword>
<dbReference type="RefSeq" id="WP_380897906.1">
    <property type="nucleotide sequence ID" value="NZ_JBHTKY010000026.1"/>
</dbReference>
<evidence type="ECO:0000259" key="2">
    <source>
        <dbReference type="Pfam" id="PF05569"/>
    </source>
</evidence>
<evidence type="ECO:0000313" key="5">
    <source>
        <dbReference type="Proteomes" id="UP001597205"/>
    </source>
</evidence>
<reference evidence="5" key="1">
    <citation type="journal article" date="2019" name="Int. J. Syst. Evol. Microbiol.">
        <title>The Global Catalogue of Microorganisms (GCM) 10K type strain sequencing project: providing services to taxonomists for standard genome sequencing and annotation.</title>
        <authorList>
            <consortium name="The Broad Institute Genomics Platform"/>
            <consortium name="The Broad Institute Genome Sequencing Center for Infectious Disease"/>
            <person name="Wu L."/>
            <person name="Ma J."/>
        </authorList>
    </citation>
    <scope>NUCLEOTIDE SEQUENCE [LARGE SCALE GENOMIC DNA]</scope>
    <source>
        <strain evidence="5">CCUG 52468</strain>
    </source>
</reference>
<keyword evidence="1" id="KW-1133">Transmembrane helix</keyword>
<feature type="domain" description="Peptidase M56" evidence="2">
    <location>
        <begin position="151"/>
        <end position="253"/>
    </location>
</feature>
<dbReference type="Proteomes" id="UP001597205">
    <property type="component" value="Unassembled WGS sequence"/>
</dbReference>
<dbReference type="PANTHER" id="PTHR34978:SF3">
    <property type="entry name" value="SLR0241 PROTEIN"/>
    <property type="match status" value="1"/>
</dbReference>
<gene>
    <name evidence="4" type="ORF">ACFQ2C_14965</name>
</gene>
<feature type="transmembrane region" description="Helical" evidence="1">
    <location>
        <begin position="89"/>
        <end position="107"/>
    </location>
</feature>
<feature type="transmembrane region" description="Helical" evidence="1">
    <location>
        <begin position="263"/>
        <end position="282"/>
    </location>
</feature>
<feature type="domain" description="TonB-dependent receptor plug" evidence="3">
    <location>
        <begin position="337"/>
        <end position="431"/>
    </location>
</feature>
<feature type="transmembrane region" description="Helical" evidence="1">
    <location>
        <begin position="6"/>
        <end position="25"/>
    </location>
</feature>
<protein>
    <submittedName>
        <fullName evidence="4">M56 family metallopeptidase</fullName>
    </submittedName>
</protein>
<dbReference type="Pfam" id="PF07715">
    <property type="entry name" value="Plug"/>
    <property type="match status" value="1"/>
</dbReference>
<accession>A0ABW3RPF9</accession>
<dbReference type="SUPFAM" id="SSF56935">
    <property type="entry name" value="Porins"/>
    <property type="match status" value="1"/>
</dbReference>
<proteinExistence type="predicted"/>
<dbReference type="InterPro" id="IPR008756">
    <property type="entry name" value="Peptidase_M56"/>
</dbReference>
<name>A0ABW3RPF9_9SPHI</name>